<keyword evidence="2" id="KW-1185">Reference proteome</keyword>
<name>A0A938X1G0_9CLOT</name>
<proteinExistence type="predicted"/>
<comment type="caution">
    <text evidence="1">The sequence shown here is derived from an EMBL/GenBank/DDBJ whole genome shotgun (WGS) entry which is preliminary data.</text>
</comment>
<organism evidence="1 2">
    <name type="scientific">Mordavella massiliensis</name>
    <dbReference type="NCBI Taxonomy" id="1871024"/>
    <lineage>
        <taxon>Bacteria</taxon>
        <taxon>Bacillati</taxon>
        <taxon>Bacillota</taxon>
        <taxon>Clostridia</taxon>
        <taxon>Eubacteriales</taxon>
        <taxon>Clostridiaceae</taxon>
        <taxon>Mordavella</taxon>
    </lineage>
</organism>
<evidence type="ECO:0000313" key="1">
    <source>
        <dbReference type="EMBL" id="MBM6826228.1"/>
    </source>
</evidence>
<dbReference type="RefSeq" id="WP_204908283.1">
    <property type="nucleotide sequence ID" value="NZ_JACJLV010000008.1"/>
</dbReference>
<dbReference type="Proteomes" id="UP000713880">
    <property type="component" value="Unassembled WGS sequence"/>
</dbReference>
<reference evidence="1" key="2">
    <citation type="journal article" date="2021" name="Sci. Rep.">
        <title>The distribution of antibiotic resistance genes in chicken gut microbiota commensals.</title>
        <authorList>
            <person name="Juricova H."/>
            <person name="Matiasovicova J."/>
            <person name="Kubasova T."/>
            <person name="Cejkova D."/>
            <person name="Rychlik I."/>
        </authorList>
    </citation>
    <scope>NUCLEOTIDE SEQUENCE</scope>
    <source>
        <strain evidence="1">An420c</strain>
    </source>
</reference>
<dbReference type="AlphaFoldDB" id="A0A938X1G0"/>
<gene>
    <name evidence="1" type="ORF">H6A13_03780</name>
</gene>
<evidence type="ECO:0000313" key="2">
    <source>
        <dbReference type="Proteomes" id="UP000713880"/>
    </source>
</evidence>
<dbReference type="EMBL" id="JACJLV010000008">
    <property type="protein sequence ID" value="MBM6826228.1"/>
    <property type="molecule type" value="Genomic_DNA"/>
</dbReference>
<protein>
    <submittedName>
        <fullName evidence="1">Uncharacterized protein</fullName>
    </submittedName>
</protein>
<accession>A0A938X1G0</accession>
<sequence length="158" mass="17281">MPAMNLIPVNGIIVSITPFGDDCCEQQVSIRTTEGINNFIVGPETYVQNNVRLRPGMNVTALYDGEQAVPLIYPPQYRAVFIGRRNPGEKVYAGYFDETLTSSDGSLQLNIDTSTSVVTANGQTFQCSPGGHTLIVYYSETTRSIPAQTTPRKIIVIC</sequence>
<reference evidence="1" key="1">
    <citation type="submission" date="2020-08" db="EMBL/GenBank/DDBJ databases">
        <authorList>
            <person name="Cejkova D."/>
            <person name="Kubasova T."/>
            <person name="Jahodarova E."/>
            <person name="Rychlik I."/>
        </authorList>
    </citation>
    <scope>NUCLEOTIDE SEQUENCE</scope>
    <source>
        <strain evidence="1">An420c</strain>
    </source>
</reference>